<dbReference type="STRING" id="1797471.A3A71_00595"/>
<dbReference type="AlphaFoldDB" id="A0A1F5EB69"/>
<accession>A0A1F5EB69</accession>
<dbReference type="EMBL" id="MEZX01000002">
    <property type="protein sequence ID" value="OGD64540.1"/>
    <property type="molecule type" value="Genomic_DNA"/>
</dbReference>
<organism evidence="2 3">
    <name type="scientific">Candidatus Berkelbacteria bacterium RIFCSPLOWO2_01_FULL_50_28</name>
    <dbReference type="NCBI Taxonomy" id="1797471"/>
    <lineage>
        <taxon>Bacteria</taxon>
        <taxon>Candidatus Berkelbacteria</taxon>
    </lineage>
</organism>
<evidence type="ECO:0000313" key="3">
    <source>
        <dbReference type="Proteomes" id="UP000177481"/>
    </source>
</evidence>
<proteinExistence type="predicted"/>
<feature type="transmembrane region" description="Helical" evidence="1">
    <location>
        <begin position="56"/>
        <end position="73"/>
    </location>
</feature>
<reference evidence="2 3" key="1">
    <citation type="journal article" date="2016" name="Nat. Commun.">
        <title>Thousands of microbial genomes shed light on interconnected biogeochemical processes in an aquifer system.</title>
        <authorList>
            <person name="Anantharaman K."/>
            <person name="Brown C.T."/>
            <person name="Hug L.A."/>
            <person name="Sharon I."/>
            <person name="Castelle C.J."/>
            <person name="Probst A.J."/>
            <person name="Thomas B.C."/>
            <person name="Singh A."/>
            <person name="Wilkins M.J."/>
            <person name="Karaoz U."/>
            <person name="Brodie E.L."/>
            <person name="Williams K.H."/>
            <person name="Hubbard S.S."/>
            <person name="Banfield J.F."/>
        </authorList>
    </citation>
    <scope>NUCLEOTIDE SEQUENCE [LARGE SCALE GENOMIC DNA]</scope>
</reference>
<gene>
    <name evidence="2" type="ORF">A3A71_00595</name>
</gene>
<evidence type="ECO:0000313" key="2">
    <source>
        <dbReference type="EMBL" id="OGD64540.1"/>
    </source>
</evidence>
<evidence type="ECO:0008006" key="4">
    <source>
        <dbReference type="Google" id="ProtNLM"/>
    </source>
</evidence>
<protein>
    <recommendedName>
        <fullName evidence="4">DUF5673 domain-containing protein</fullName>
    </recommendedName>
</protein>
<evidence type="ECO:0000256" key="1">
    <source>
        <dbReference type="SAM" id="Phobius"/>
    </source>
</evidence>
<keyword evidence="1" id="KW-1133">Transmembrane helix</keyword>
<feature type="transmembrane region" description="Helical" evidence="1">
    <location>
        <begin position="34"/>
        <end position="50"/>
    </location>
</feature>
<dbReference type="Proteomes" id="UP000177481">
    <property type="component" value="Unassembled WGS sequence"/>
</dbReference>
<keyword evidence="1" id="KW-0472">Membrane</keyword>
<sequence>MVKHHEEKKAASSTKRTDLVFEGPEFVHYAKDHLWYIGIVLLAAGFFFLALKYQDYLTALVVLAATVAIFRLANLKPKSRTVRVGERGVTWGDQVLPYHQLKAFWLSENDGHAVVYLERLNFAPTIQFTLPEGKGRTVLEVLSAELPYHEHRGEPLSDRLGRLLRL</sequence>
<keyword evidence="1" id="KW-0812">Transmembrane</keyword>
<name>A0A1F5EB69_9BACT</name>
<comment type="caution">
    <text evidence="2">The sequence shown here is derived from an EMBL/GenBank/DDBJ whole genome shotgun (WGS) entry which is preliminary data.</text>
</comment>